<reference evidence="11" key="1">
    <citation type="submission" date="2007-07" db="EMBL/GenBank/DDBJ databases">
        <title>PCAP assembly of the Caenorhabditis remanei genome.</title>
        <authorList>
            <consortium name="The Caenorhabditis remanei Sequencing Consortium"/>
            <person name="Wilson R.K."/>
        </authorList>
    </citation>
    <scope>NUCLEOTIDE SEQUENCE [LARGE SCALE GENOMIC DNA]</scope>
    <source>
        <strain evidence="11">PB4641</strain>
    </source>
</reference>
<keyword evidence="3 8" id="KW-0378">Hydrolase</keyword>
<evidence type="ECO:0000256" key="4">
    <source>
        <dbReference type="ARBA" id="ARBA00022833"/>
    </source>
</evidence>
<keyword evidence="5 8" id="KW-0326">Glycosidase</keyword>
<feature type="transmembrane region" description="Helical" evidence="9">
    <location>
        <begin position="63"/>
        <end position="85"/>
    </location>
</feature>
<keyword evidence="2 8" id="KW-0479">Metal-binding</keyword>
<dbReference type="Pfam" id="PF09261">
    <property type="entry name" value="Alpha-mann_mid"/>
    <property type="match status" value="1"/>
</dbReference>
<dbReference type="InterPro" id="IPR028995">
    <property type="entry name" value="Glyco_hydro_57/38_cen_sf"/>
</dbReference>
<name>E3LVI0_CAERE</name>
<dbReference type="Gene3D" id="2.60.40.1180">
    <property type="entry name" value="Golgi alpha-mannosidase II"/>
    <property type="match status" value="1"/>
</dbReference>
<keyword evidence="4 8" id="KW-0862">Zinc</keyword>
<dbReference type="GO" id="GO:0006013">
    <property type="term" value="P:mannose metabolic process"/>
    <property type="evidence" value="ECO:0007669"/>
    <property type="project" value="InterPro"/>
</dbReference>
<dbReference type="InterPro" id="IPR013780">
    <property type="entry name" value="Glyco_hydro_b"/>
</dbReference>
<dbReference type="InterPro" id="IPR027291">
    <property type="entry name" value="Glyco_hydro_38_N_sf"/>
</dbReference>
<evidence type="ECO:0000256" key="8">
    <source>
        <dbReference type="RuleBase" id="RU361199"/>
    </source>
</evidence>
<dbReference type="InterPro" id="IPR000602">
    <property type="entry name" value="Glyco_hydro_38_N"/>
</dbReference>
<dbReference type="InterPro" id="IPR015341">
    <property type="entry name" value="Glyco_hydro_38_cen"/>
</dbReference>
<dbReference type="FunFam" id="3.20.110.10:FF:000010">
    <property type="entry name" value="Alpha-mannosidase"/>
    <property type="match status" value="1"/>
</dbReference>
<evidence type="ECO:0000256" key="1">
    <source>
        <dbReference type="ARBA" id="ARBA00009792"/>
    </source>
</evidence>
<dbReference type="SUPFAM" id="SSF88688">
    <property type="entry name" value="Families 57/38 glycoside transferase middle domain"/>
    <property type="match status" value="1"/>
</dbReference>
<dbReference type="Proteomes" id="UP000008281">
    <property type="component" value="Unassembled WGS sequence"/>
</dbReference>
<evidence type="ECO:0000256" key="6">
    <source>
        <dbReference type="ARBA" id="ARBA00059516"/>
    </source>
</evidence>
<dbReference type="STRING" id="31234.E3LVI0"/>
<dbReference type="InterPro" id="IPR011682">
    <property type="entry name" value="Glyco_hydro_38_C"/>
</dbReference>
<dbReference type="GO" id="GO:0004572">
    <property type="term" value="F:mannosyl-oligosaccharide 1,3-1,6-alpha-mannosidase activity"/>
    <property type="evidence" value="ECO:0007669"/>
    <property type="project" value="UniProtKB-EC"/>
</dbReference>
<dbReference type="AlphaFoldDB" id="E3LVI0"/>
<feature type="transmembrane region" description="Helical" evidence="9">
    <location>
        <begin position="106"/>
        <end position="123"/>
    </location>
</feature>
<dbReference type="Pfam" id="PF07748">
    <property type="entry name" value="Glyco_hydro_38C"/>
    <property type="match status" value="1"/>
</dbReference>
<evidence type="ECO:0000256" key="2">
    <source>
        <dbReference type="ARBA" id="ARBA00022723"/>
    </source>
</evidence>
<evidence type="ECO:0000256" key="7">
    <source>
        <dbReference type="ARBA" id="ARBA00093232"/>
    </source>
</evidence>
<dbReference type="GO" id="GO:0046872">
    <property type="term" value="F:metal ion binding"/>
    <property type="evidence" value="ECO:0007669"/>
    <property type="project" value="UniProtKB-KW"/>
</dbReference>
<accession>E3LVI0</accession>
<dbReference type="GO" id="GO:0030246">
    <property type="term" value="F:carbohydrate binding"/>
    <property type="evidence" value="ECO:0007669"/>
    <property type="project" value="InterPro"/>
</dbReference>
<dbReference type="SMART" id="SM00872">
    <property type="entry name" value="Alpha-mann_mid"/>
    <property type="match status" value="1"/>
</dbReference>
<keyword evidence="8" id="KW-0732">Signal</keyword>
<comment type="cofactor">
    <cofactor evidence="8">
        <name>Zn(2+)</name>
        <dbReference type="ChEBI" id="CHEBI:29105"/>
    </cofactor>
    <text evidence="8">Binds 1 zinc ion per subunit.</text>
</comment>
<dbReference type="InParanoid" id="E3LVI0"/>
<dbReference type="EC" id="3.2.1.-" evidence="8"/>
<dbReference type="EMBL" id="DS268416">
    <property type="protein sequence ID" value="EFP12400.1"/>
    <property type="molecule type" value="Genomic_DNA"/>
</dbReference>
<keyword evidence="9" id="KW-0812">Transmembrane</keyword>
<proteinExistence type="inferred from homology"/>
<evidence type="ECO:0000256" key="9">
    <source>
        <dbReference type="SAM" id="Phobius"/>
    </source>
</evidence>
<dbReference type="SUPFAM" id="SSF74650">
    <property type="entry name" value="Galactose mutarotase-like"/>
    <property type="match status" value="1"/>
</dbReference>
<comment type="similarity">
    <text evidence="1 8">Belongs to the glycosyl hydrolase 38 family.</text>
</comment>
<dbReference type="OMA" id="MHGDDFR"/>
<dbReference type="InterPro" id="IPR011013">
    <property type="entry name" value="Gal_mutarotase_sf_dom"/>
</dbReference>
<dbReference type="HOGENOM" id="CLU_004690_2_0_1"/>
<dbReference type="eggNOG" id="KOG1958">
    <property type="taxonomic scope" value="Eukaryota"/>
</dbReference>
<evidence type="ECO:0000259" key="10">
    <source>
        <dbReference type="SMART" id="SM00872"/>
    </source>
</evidence>
<sequence length="1138" mass="131741">MMRYIYHFIKALIFLFPSSPFLPPPPFRVPPYASPLLFSCSNSECTLYFLLLNDYYYMFPHSFIKYSFLFCSLYTPFFQISLLSANEMYRLAVSAKRKVLLNPRTFFVYFVAIFFTFLLAYHHRIGQFQNRDDIHYSRIINMRSSSREENITQNKPIHEKPKRVKSNDGGVCSRPPDETKTDFNTFDLFEKVVAGGGSLPQASKKTRTEKLKVYVLPFTHVDPGWLETFESYTKRTNQILDNMHQFMMKNEKMRFMWAEFVFFERWWSLQKDQVKDDVKKLVSEGRLELATGSWVMTDEANPYFPVSVDNIVEGFQFIYHNFGIKPKTIWSNDPFGYSSSVPYLFKKSGVHRNVINRIHHKIKGTLQSQQAIPFNWRQYFDGDGEDDVLTQVLPYTHYDVLNSCGSDASVCCEFDFKRITHWSCPGPKPVNIDSSNVAAKAEKLTTQLERMSEMYKAPVILMMHGDDFRFDMIEEWNQQHDNFLPVFDEINKGSRVEIRFGTFTDYFDELEKWYSENKDSQPSTLSGDFFPYMCALGDYWTGYYTTRPFFKRQGRLLHSLIRNSDIMLSMLRENLKQRKIVENEKRLEQARRSLSLFQHHDAITGTSKVSVMDNYSELLHDSIISTKIVLENLTKSDIDIYPRVHDGVEIQQVVDFEKKEKEVKIFNSLLFTITDVFGIRVNNREVVVSIEGKTVEAQLEPYFQKGKAEADSFTLLFKATVPPLSMIKVKIQKGDSEGMTKMAKVEAKDSSAWELGNNWKVEASTESSSEMETPFLKATFDPTGSLQTVTKQNDKSKFDCQQSWHQYREAGGGAYLMRLHTNPKEVTEFQWMRITGPLRHSVYQKSKNILQRTSIVNVEGPSGEEVDISMSIDITSERNTELMTRFSTKWEKPITFTDSVGMQLLRRDYYKMPVQNNYYPMPTAAVLQNGKQRVSIVSNVEHGARFLENGSVEVNIDRILNQDDGKGLGSGSDAIPVDMKPVDMKFKLVFDQLDHEDPPKIHYSTHSFRAQQAVQSVIYPPILFDGNPKKEEDIEEIEENSNLNFPCDVQLLTVRPLSESRQLMIFYRHATSCSSEKMNNCGADFKTSLIDLLVKLGVKQVQKTDLSGVTRIGEMVKVEYLSDVELKTFDFLTLVLYR</sequence>
<comment type="function">
    <text evidence="6">Catalyzes the first committed step in the biosynthesis of complex N-glycans. It controls conversion of high mannose to complex N-glycans; the final hydrolytic step in the N-glycan maturation pathway.</text>
</comment>
<dbReference type="PANTHER" id="PTHR11607:SF71">
    <property type="entry name" value="ALPHA-MANNOSIDASE"/>
    <property type="match status" value="1"/>
</dbReference>
<protein>
    <recommendedName>
        <fullName evidence="8">Alpha-mannosidase</fullName>
        <ecNumber evidence="8">3.2.1.-</ecNumber>
    </recommendedName>
</protein>
<keyword evidence="12" id="KW-1185">Reference proteome</keyword>
<dbReference type="Gene3D" id="2.70.98.30">
    <property type="entry name" value="Golgi alpha-mannosidase II, domain 4"/>
    <property type="match status" value="1"/>
</dbReference>
<dbReference type="Gene3D" id="3.20.110.10">
    <property type="entry name" value="Glycoside hydrolase 38, N terminal domain"/>
    <property type="match status" value="1"/>
</dbReference>
<dbReference type="Gene3D" id="1.20.1270.50">
    <property type="entry name" value="Glycoside hydrolase family 38, central domain"/>
    <property type="match status" value="1"/>
</dbReference>
<dbReference type="SUPFAM" id="SSF88713">
    <property type="entry name" value="Glycoside hydrolase/deacetylase"/>
    <property type="match status" value="1"/>
</dbReference>
<dbReference type="InterPro" id="IPR037094">
    <property type="entry name" value="Glyco_hydro_38_cen_sf"/>
</dbReference>
<dbReference type="OrthoDB" id="10261055at2759"/>
<dbReference type="FunCoup" id="E3LVI0">
    <property type="interactions" value="2"/>
</dbReference>
<evidence type="ECO:0000256" key="3">
    <source>
        <dbReference type="ARBA" id="ARBA00022801"/>
    </source>
</evidence>
<feature type="domain" description="Glycoside hydrolase family 38 central" evidence="10">
    <location>
        <begin position="538"/>
        <end position="619"/>
    </location>
</feature>
<organism evidence="12">
    <name type="scientific">Caenorhabditis remanei</name>
    <name type="common">Caenorhabditis vulgaris</name>
    <dbReference type="NCBI Taxonomy" id="31234"/>
    <lineage>
        <taxon>Eukaryota</taxon>
        <taxon>Metazoa</taxon>
        <taxon>Ecdysozoa</taxon>
        <taxon>Nematoda</taxon>
        <taxon>Chromadorea</taxon>
        <taxon>Rhabditida</taxon>
        <taxon>Rhabditina</taxon>
        <taxon>Rhabditomorpha</taxon>
        <taxon>Rhabditoidea</taxon>
        <taxon>Rhabditidae</taxon>
        <taxon>Peloderinae</taxon>
        <taxon>Caenorhabditis</taxon>
    </lineage>
</organism>
<evidence type="ECO:0000256" key="5">
    <source>
        <dbReference type="ARBA" id="ARBA00023295"/>
    </source>
</evidence>
<dbReference type="GO" id="GO:0000139">
    <property type="term" value="C:Golgi membrane"/>
    <property type="evidence" value="ECO:0007669"/>
    <property type="project" value="TreeGrafter"/>
</dbReference>
<evidence type="ECO:0000313" key="12">
    <source>
        <dbReference type="Proteomes" id="UP000008281"/>
    </source>
</evidence>
<evidence type="ECO:0000313" key="11">
    <source>
        <dbReference type="EMBL" id="EFP12400.1"/>
    </source>
</evidence>
<comment type="catalytic activity">
    <reaction evidence="7">
        <text>N(4)-{beta-D-GlcNAc-(1-&gt;2)-alpha-D-Man-(1-&gt;3)-[alpha-D-Man-(1-&gt;3)-[alpha-D-Man-(1-&gt;6)]-alpha-D-Man-(1-&gt;6)]-beta-D-Man-(1-&gt;4)-beta-D-GlcNAc-(1-&gt;4)-beta-D-GlcNAc}-L-asparaginyl-[protein] + 2 H2O = 2 alpha-D-mannopyranose + an N(4)-{beta-D-GlcNAc-(1-&gt;2)-alpha-D-Man-(1-&gt;3)-[alpha-D-Man-(1-&gt;6)]-beta-D-Man-(1-&gt;4)-beta-D-GlcNAc-(1-&gt;4)-beta-D-GlcNAc}-L-asparaginyl-[protein]</text>
        <dbReference type="Rhea" id="RHEA:56052"/>
        <dbReference type="Rhea" id="RHEA-COMP:14368"/>
        <dbReference type="Rhea" id="RHEA-COMP:14369"/>
        <dbReference type="ChEBI" id="CHEBI:15377"/>
        <dbReference type="ChEBI" id="CHEBI:28729"/>
        <dbReference type="ChEBI" id="CHEBI:60615"/>
        <dbReference type="ChEBI" id="CHEBI:60625"/>
        <dbReference type="EC" id="3.2.1.114"/>
    </reaction>
</comment>
<gene>
    <name evidence="11" type="primary">Cre-aman-3</name>
    <name evidence="11" type="ORF">CRE_29738</name>
</gene>
<dbReference type="PANTHER" id="PTHR11607">
    <property type="entry name" value="ALPHA-MANNOSIDASE"/>
    <property type="match status" value="1"/>
</dbReference>
<dbReference type="InterPro" id="IPR011330">
    <property type="entry name" value="Glyco_hydro/deAcase_b/a-brl"/>
</dbReference>
<keyword evidence="9" id="KW-1133">Transmembrane helix</keyword>
<keyword evidence="9" id="KW-0472">Membrane</keyword>
<dbReference type="FunFam" id="1.20.1270.50:FF:000001">
    <property type="entry name" value="Alpha-mannosidase"/>
    <property type="match status" value="1"/>
</dbReference>
<dbReference type="Pfam" id="PF01074">
    <property type="entry name" value="Glyco_hydro_38N"/>
    <property type="match status" value="1"/>
</dbReference>
<feature type="chain" id="PRO_5003175493" description="Alpha-mannosidase" evidence="8">
    <location>
        <begin position="21"/>
        <end position="1138"/>
    </location>
</feature>
<dbReference type="GO" id="GO:0006491">
    <property type="term" value="P:N-glycan processing"/>
    <property type="evidence" value="ECO:0007669"/>
    <property type="project" value="TreeGrafter"/>
</dbReference>
<feature type="signal peptide" evidence="8">
    <location>
        <begin position="1"/>
        <end position="20"/>
    </location>
</feature>
<dbReference type="InterPro" id="IPR050843">
    <property type="entry name" value="Glycosyl_Hydrlase_38"/>
</dbReference>